<comment type="caution">
    <text evidence="3">The sequence shown here is derived from an EMBL/GenBank/DDBJ whole genome shotgun (WGS) entry which is preliminary data.</text>
</comment>
<dbReference type="EMBL" id="JAEHOE010000119">
    <property type="protein sequence ID" value="KAG2486020.1"/>
    <property type="molecule type" value="Genomic_DNA"/>
</dbReference>
<name>A0A835XSA5_9CHLO</name>
<gene>
    <name evidence="3" type="ORF">HYH03_015333</name>
</gene>
<keyword evidence="4" id="KW-1185">Reference proteome</keyword>
<feature type="region of interest" description="Disordered" evidence="2">
    <location>
        <begin position="1043"/>
        <end position="1068"/>
    </location>
</feature>
<feature type="compositionally biased region" description="Acidic residues" evidence="2">
    <location>
        <begin position="225"/>
        <end position="240"/>
    </location>
</feature>
<sequence>MAAADQEATVATGFTDVLANLDAVAWRTLTASIRNQGSLGLWSVRRACKALRDGIDSNITVVKPKLDTGSIALLASGEWTKIWPHCREAELVWPVPEHKSLLPRDPFGFIPSVVSWDGGPTLASFLASPLESRSRFTSLQVVLETATGCPPRQPLPYTAVSRLLAALPELRSVELEAGPGSLTLTGNGSVLLQHPEQGVGQLTGSSQLTRLVVTHNSELSRMNYDPDDEDEGDDDDDDEAPAPMLNPCAVPPCPYVHTALCEALPYLGSLQELRLDAYTDELILSGVRSLLDALPPSLRLLSLAGAHVGVSTGSPGVTLTLDSAASSLTLELGATAELGSLGRFATDALLSSRVSAAGGPRLDRLIIASALDGQAAVRLGAGSTMCLASFERFTQRFEVVEVDRIQISDASPQQVAAVAEALGVPRWLSLREHTVALRLSDGAPASASASAPAPAGPGGAGSSVGGDEAEAAAAVATPAERFLECLPVQEPSAWTSPFWGSDKALLLLRGPAVTRLVTGSGGAERLAAAVQRMEEEAEAAAGAGAGGGSGGGGKGSAAPLFAPVGGPFGASSGAQITAYAAVPSTDALLVECGSGEARERVAAAAAGVLGAAAAAGDGAGADASDVRVTRTEGKLRYEDRLVNVSDTALRQVLQAAWDGSSPALSRLERFRALTELWQRLSDHCAAGECWDGGPTLASFLASPLESRTRFTSLRVVLGIATGRSAHHLLPYAAVSRLLAALPELRSVELEAGPRVITPSEAKTLFAALATLPHLSSLVLTGNGSVLLQHPEQGVGQLTGSTQLTRLVVTHNSAFSQLDEHPNADAYDMDEAPFRAVHAAPFCPYNHTALCEALPYLGSLQALRLDACTQVLDIFGVRSLLDVLPPSLRYLHLPVAHVGFNSASPNVTLTLDYYASSLTLALGSTAKLGKIAYLTDVSRFATEALLSSQHFMYGEARLARLVYVSAVEGQAAVRLGGGCTADLPGLRRLRELFDAAEVDRVQFSEPCPEPDQVAAVAGVLGVPRWLSLREHTVALRLSDGAPASASASAPAPAGPGGAGSSVGGDEAEAAAVAATPAERFLECLPVQEPSAWTSPFWGSDKALLVLRGPAITGLVAEGGNGGALAEAAKRMEEEAKAAAGTGGGGGRGAPAPLFAPVGGGLLGAHITAYAPVPSTDALLVECGSGEARERVAAAAAGVLGAAAAAGEVRVTRTEGKLRYEDRLVNVSHTALHQVLQAAWDGSSPALSRLERFRDVTELWQRLSDVRLEPVRPPWCPHYMALVS</sequence>
<evidence type="ECO:0000313" key="4">
    <source>
        <dbReference type="Proteomes" id="UP000612055"/>
    </source>
</evidence>
<dbReference type="SUPFAM" id="SSF52047">
    <property type="entry name" value="RNI-like"/>
    <property type="match status" value="1"/>
</dbReference>
<proteinExistence type="predicted"/>
<dbReference type="Proteomes" id="UP000612055">
    <property type="component" value="Unassembled WGS sequence"/>
</dbReference>
<dbReference type="Gene3D" id="3.80.10.10">
    <property type="entry name" value="Ribonuclease Inhibitor"/>
    <property type="match status" value="1"/>
</dbReference>
<reference evidence="3" key="1">
    <citation type="journal article" date="2020" name="bioRxiv">
        <title>Comparative genomics of Chlamydomonas.</title>
        <authorList>
            <person name="Craig R.J."/>
            <person name="Hasan A.R."/>
            <person name="Ness R.W."/>
            <person name="Keightley P.D."/>
        </authorList>
    </citation>
    <scope>NUCLEOTIDE SEQUENCE</scope>
    <source>
        <strain evidence="3">CCAP 11/70</strain>
    </source>
</reference>
<dbReference type="InterPro" id="IPR032675">
    <property type="entry name" value="LRR_dom_sf"/>
</dbReference>
<evidence type="ECO:0000313" key="3">
    <source>
        <dbReference type="EMBL" id="KAG2486020.1"/>
    </source>
</evidence>
<evidence type="ECO:0000256" key="2">
    <source>
        <dbReference type="SAM" id="MobiDB-lite"/>
    </source>
</evidence>
<protein>
    <submittedName>
        <fullName evidence="3">Uncharacterized protein</fullName>
    </submittedName>
</protein>
<comment type="subcellular location">
    <subcellularLocation>
        <location evidence="1">Cytoplasm</location>
        <location evidence="1">Cytoskeleton</location>
        <location evidence="1">Cilium axoneme</location>
    </subcellularLocation>
</comment>
<feature type="region of interest" description="Disordered" evidence="2">
    <location>
        <begin position="446"/>
        <end position="471"/>
    </location>
</feature>
<accession>A0A835XSA5</accession>
<dbReference type="GO" id="GO:0005930">
    <property type="term" value="C:axoneme"/>
    <property type="evidence" value="ECO:0007669"/>
    <property type="project" value="UniProtKB-SubCell"/>
</dbReference>
<evidence type="ECO:0000256" key="1">
    <source>
        <dbReference type="ARBA" id="ARBA00004430"/>
    </source>
</evidence>
<organism evidence="3 4">
    <name type="scientific">Edaphochlamys debaryana</name>
    <dbReference type="NCBI Taxonomy" id="47281"/>
    <lineage>
        <taxon>Eukaryota</taxon>
        <taxon>Viridiplantae</taxon>
        <taxon>Chlorophyta</taxon>
        <taxon>core chlorophytes</taxon>
        <taxon>Chlorophyceae</taxon>
        <taxon>CS clade</taxon>
        <taxon>Chlamydomonadales</taxon>
        <taxon>Chlamydomonadales incertae sedis</taxon>
        <taxon>Edaphochlamys</taxon>
    </lineage>
</organism>
<feature type="region of interest" description="Disordered" evidence="2">
    <location>
        <begin position="217"/>
        <end position="245"/>
    </location>
</feature>